<dbReference type="AlphaFoldDB" id="A0A454C9Z4"/>
<reference evidence="4 5" key="2">
    <citation type="submission" date="2018-10" db="EMBL/GenBank/DDBJ databases">
        <title>Detection and isolation of Mycoplasma hominis as a predominant microorganism from pelvic cavity of patient with salpingitis and tubo-ovarian abscess.</title>
        <authorList>
            <person name="Guschin A.E."/>
            <person name="Khayrullina G.A."/>
            <person name="Rakovskaya I.V."/>
            <person name="Shelenkov A.A."/>
            <person name="Shagin D.A."/>
        </authorList>
    </citation>
    <scope>NUCLEOTIDE SEQUENCE [LARGE SCALE GENOMIC DNA]</scope>
    <source>
        <strain evidence="5">TOA</strain>
    </source>
</reference>
<dbReference type="EMBL" id="CP033021">
    <property type="protein sequence ID" value="AYN65524.1"/>
    <property type="molecule type" value="Genomic_DNA"/>
</dbReference>
<evidence type="ECO:0000313" key="5">
    <source>
        <dbReference type="Proteomes" id="UP000029712"/>
    </source>
</evidence>
<feature type="chain" id="PRO_5019466140" evidence="2">
    <location>
        <begin position="25"/>
        <end position="696"/>
    </location>
</feature>
<reference evidence="4 5" key="1">
    <citation type="submission" date="2014-08" db="EMBL/GenBank/DDBJ databases">
        <authorList>
            <person name="Kuleshov K."/>
            <person name="Dedkov V."/>
            <person name="Markelov M."/>
            <person name="Pimkina E."/>
        </authorList>
    </citation>
    <scope>NUCLEOTIDE SEQUENCE [LARGE SCALE GENOMIC DNA]</scope>
    <source>
        <strain evidence="5">TOA</strain>
    </source>
</reference>
<sequence length="696" mass="80754">MKKKNLSLQILALCVAAGSVPVLASKCTVTVKVKEKFNALKSQLQNLISKLSDEEQQELNEWLVNQEKEFKGDNSQGDNEIIKNIEEKINVLTKKINEQKKQNSPSKDENKELNIAIEQLKKSKQELQNLIDFSADQGIESSKAKEILDSTNIEENSSISEVKEKTNKINEAKQDLQNLIEDTKNKAKNEFDIKKQELKTLIESEKARNIDKSEEQNVLKYYKNVAESSNISEIKSKTKNIEEAINSLTKKINEQENKQEFEQAKQDFEKIKRELQELIATPDAKEVENIDDINKTLNEANIAQDWTISKIQDVSNNLKNAKEQLENKINTTKLQVKQNFEAKKQELETLIESAKSKKVENSEAQNVFDTTNITESSNISDIKSKTKIIEDAIKSLTKKIDEAKSHEVVPPSDEFLKIEEEFQSQKKQIESKLDEICSLNFNKTYSRQLIESNESTKKWINKKVNEVYGDYPGYETKYNYRKAYNERNKEDCKKYINKLKNIYKIVDMYANYLKEVFKYVESKDAKLSGEIKQKIMKEDVLEITKTSRSKIEYLNWSYFERNDFNDEFIAEHKKVFDDSVVKVKKAIFNKIIDNMFEKTSEANVYKIKTFLPDKTTRDEKQLYFDKSLPLFKLFSKVSVNFNTLLGGAKKTKGIYEQDGKLRFEGFIQFYDSEISCYKYFGTANPITIDEITIKAQ</sequence>
<feature type="coiled-coil region" evidence="1">
    <location>
        <begin position="231"/>
        <end position="281"/>
    </location>
</feature>
<keyword evidence="4" id="KW-0547">Nucleotide-binding</keyword>
<feature type="coiled-coil region" evidence="1">
    <location>
        <begin position="34"/>
        <end position="204"/>
    </location>
</feature>
<dbReference type="Proteomes" id="UP000029712">
    <property type="component" value="Chromosome"/>
</dbReference>
<dbReference type="GO" id="GO:0005524">
    <property type="term" value="F:ATP binding"/>
    <property type="evidence" value="ECO:0007669"/>
    <property type="project" value="UniProtKB-KW"/>
</dbReference>
<accession>A0A454C9Z4</accession>
<dbReference type="PROSITE" id="PS50234">
    <property type="entry name" value="VWFA"/>
    <property type="match status" value="1"/>
</dbReference>
<evidence type="ECO:0000256" key="2">
    <source>
        <dbReference type="SAM" id="SignalP"/>
    </source>
</evidence>
<evidence type="ECO:0000256" key="1">
    <source>
        <dbReference type="SAM" id="Coils"/>
    </source>
</evidence>
<feature type="signal peptide" evidence="2">
    <location>
        <begin position="1"/>
        <end position="24"/>
    </location>
</feature>
<keyword evidence="2" id="KW-0732">Signal</keyword>
<evidence type="ECO:0000259" key="3">
    <source>
        <dbReference type="PROSITE" id="PS50234"/>
    </source>
</evidence>
<name>A0A454C9Z4_METHO</name>
<gene>
    <name evidence="4" type="ORF">KN71_002370</name>
</gene>
<dbReference type="RefSeq" id="WP_036439136.1">
    <property type="nucleotide sequence ID" value="NZ_CP033021.1"/>
</dbReference>
<feature type="domain" description="VWFA" evidence="3">
    <location>
        <begin position="175"/>
        <end position="386"/>
    </location>
</feature>
<keyword evidence="1" id="KW-0175">Coiled coil</keyword>
<feature type="coiled-coil region" evidence="1">
    <location>
        <begin position="308"/>
        <end position="357"/>
    </location>
</feature>
<proteinExistence type="predicted"/>
<keyword evidence="4" id="KW-0067">ATP-binding</keyword>
<evidence type="ECO:0000313" key="4">
    <source>
        <dbReference type="EMBL" id="AYN65524.1"/>
    </source>
</evidence>
<organism evidence="4 5">
    <name type="scientific">Metamycoplasma hominis</name>
    <name type="common">Mycoplasma hominis</name>
    <dbReference type="NCBI Taxonomy" id="2098"/>
    <lineage>
        <taxon>Bacteria</taxon>
        <taxon>Bacillati</taxon>
        <taxon>Mycoplasmatota</taxon>
        <taxon>Mycoplasmoidales</taxon>
        <taxon>Metamycoplasmataceae</taxon>
        <taxon>Metamycoplasma</taxon>
    </lineage>
</organism>
<dbReference type="InterPro" id="IPR002035">
    <property type="entry name" value="VWF_A"/>
</dbReference>
<protein>
    <submittedName>
        <fullName evidence="4">ABC transporter ATP-binding protein</fullName>
    </submittedName>
</protein>